<evidence type="ECO:0000259" key="13">
    <source>
        <dbReference type="Pfam" id="PF00905"/>
    </source>
</evidence>
<dbReference type="GO" id="GO:0009252">
    <property type="term" value="P:peptidoglycan biosynthetic process"/>
    <property type="evidence" value="ECO:0007669"/>
    <property type="project" value="UniProtKB-KW"/>
</dbReference>
<dbReference type="InterPro" id="IPR001460">
    <property type="entry name" value="PCN-bd_Tpept"/>
</dbReference>
<evidence type="ECO:0000256" key="12">
    <source>
        <dbReference type="SAM" id="Phobius"/>
    </source>
</evidence>
<evidence type="ECO:0000256" key="11">
    <source>
        <dbReference type="SAM" id="MobiDB-lite"/>
    </source>
</evidence>
<dbReference type="Proteomes" id="UP000188184">
    <property type="component" value="Chromosome"/>
</dbReference>
<dbReference type="GO" id="GO:0071555">
    <property type="term" value="P:cell wall organization"/>
    <property type="evidence" value="ECO:0007669"/>
    <property type="project" value="UniProtKB-KW"/>
</dbReference>
<dbReference type="InterPro" id="IPR036138">
    <property type="entry name" value="PBP_dimer_sf"/>
</dbReference>
<dbReference type="GO" id="GO:0005886">
    <property type="term" value="C:plasma membrane"/>
    <property type="evidence" value="ECO:0007669"/>
    <property type="project" value="UniProtKB-SubCell"/>
</dbReference>
<dbReference type="KEGG" id="pmar:B0X71_07760"/>
<dbReference type="SUPFAM" id="SSF56519">
    <property type="entry name" value="Penicillin binding protein dimerisation domain"/>
    <property type="match status" value="1"/>
</dbReference>
<dbReference type="PANTHER" id="PTHR30627:SF2">
    <property type="entry name" value="PEPTIDOGLYCAN D,D-TRANSPEPTIDASE MRDA"/>
    <property type="match status" value="1"/>
</dbReference>
<dbReference type="InterPro" id="IPR012338">
    <property type="entry name" value="Beta-lactam/transpept-like"/>
</dbReference>
<keyword evidence="10" id="KW-0961">Cell wall biogenesis/degradation</keyword>
<feature type="domain" description="Penicillin-binding protein dimerisation" evidence="14">
    <location>
        <begin position="68"/>
        <end position="308"/>
    </location>
</feature>
<feature type="region of interest" description="Disordered" evidence="11">
    <location>
        <begin position="698"/>
        <end position="724"/>
    </location>
</feature>
<dbReference type="Pfam" id="PF03717">
    <property type="entry name" value="PBP_dimer"/>
    <property type="match status" value="1"/>
</dbReference>
<keyword evidence="9 12" id="KW-0472">Membrane</keyword>
<dbReference type="OrthoDB" id="9770103at2"/>
<evidence type="ECO:0000313" key="15">
    <source>
        <dbReference type="EMBL" id="AQQ52996.1"/>
    </source>
</evidence>
<dbReference type="EMBL" id="CP019640">
    <property type="protein sequence ID" value="AQQ52996.1"/>
    <property type="molecule type" value="Genomic_DNA"/>
</dbReference>
<dbReference type="GO" id="GO:0008658">
    <property type="term" value="F:penicillin binding"/>
    <property type="evidence" value="ECO:0007669"/>
    <property type="project" value="InterPro"/>
</dbReference>
<protein>
    <submittedName>
        <fullName evidence="15">Penicillin-binding protein</fullName>
    </submittedName>
</protein>
<evidence type="ECO:0000256" key="1">
    <source>
        <dbReference type="ARBA" id="ARBA00004167"/>
    </source>
</evidence>
<evidence type="ECO:0000256" key="7">
    <source>
        <dbReference type="ARBA" id="ARBA00022984"/>
    </source>
</evidence>
<sequence length="724" mass="79672">MKSPQNRRTAQAGEKIKSDSAFRLSILFFSVFLLFALLIFRLGYLQIVKGEDFVRAIERREEVAVDTGVPRGRIFDSEGRVLVDNQPLNAITYTAMQSTGRQEMLETASKLAALIDQPAAKVTRRDKQDFYILLYPEKAKALVPEEQANAIWAGEGTEGEKQRQADQLMREGLTEEVLAELTADQLEVLAIYREMTSGYALSPQIIKSEGLTTEEFAQVSERLAELPGVSTVTDWSREKASDLTVLGSTTSPEEGIPASSLDYFLARGYSRNDRVGTSFLEQQYESVLQGQKSVVKKVTDARGSVVDTVAVKEGQAGKDLVLSIDSELQNELEQIVTDKLLELKKGPNSELLQDAYLVMMNPQTGEVLSLVGKRLGEDENGEPTVYDYAFGTFTSAYEMGSAVKGAMVLTGYSEGVLDVGEVLIDEPMQIKSTEKISSVFNRKMFNQIPMNDKEALARSSNIYMAKIALRLTGSEYVYNQGIQVMPEDFRQLRNSFAQFGLGVKTGIDLPGEGDGLSNENATGGTLLYQAIGQLDTYTPLQLAQYISTIANDGYRMEPHVVKEIRSPSIDGESLGPIETVIQPKVLNRIDNTPEEINQVKEGMRMAYTSPQGTAVRYFGDAPYTAAGKTGTAQVTYYGESGNRPSLTLTHVGFAPYENPEIAYAVVVPYITTDFDYVIGANSQIARAAVDTYFELKQEETDEGSTAIKPPYEPASRESAETTAE</sequence>
<feature type="transmembrane region" description="Helical" evidence="12">
    <location>
        <begin position="21"/>
        <end position="44"/>
    </location>
</feature>
<evidence type="ECO:0000256" key="10">
    <source>
        <dbReference type="ARBA" id="ARBA00023316"/>
    </source>
</evidence>
<evidence type="ECO:0000259" key="14">
    <source>
        <dbReference type="Pfam" id="PF03717"/>
    </source>
</evidence>
<dbReference type="SUPFAM" id="SSF56601">
    <property type="entry name" value="beta-lactamase/transpeptidase-like"/>
    <property type="match status" value="1"/>
</dbReference>
<evidence type="ECO:0000256" key="5">
    <source>
        <dbReference type="ARBA" id="ARBA00022692"/>
    </source>
</evidence>
<comment type="subcellular location">
    <subcellularLocation>
        <location evidence="2">Cell membrane</location>
    </subcellularLocation>
    <subcellularLocation>
        <location evidence="1">Membrane</location>
        <topology evidence="1">Single-pass membrane protein</topology>
    </subcellularLocation>
</comment>
<accession>A0A1Q2KXZ6</accession>
<feature type="compositionally biased region" description="Basic and acidic residues" evidence="11">
    <location>
        <begin position="714"/>
        <end position="724"/>
    </location>
</feature>
<dbReference type="PANTHER" id="PTHR30627">
    <property type="entry name" value="PEPTIDOGLYCAN D,D-TRANSPEPTIDASE"/>
    <property type="match status" value="1"/>
</dbReference>
<reference evidence="15 16" key="1">
    <citation type="submission" date="2017-02" db="EMBL/GenBank/DDBJ databases">
        <title>The complete genomic sequence of a novel cold adapted crude oil-degrading bacterium Planococcus qaidamina Y42.</title>
        <authorList>
            <person name="Yang R."/>
        </authorList>
    </citation>
    <scope>NUCLEOTIDE SEQUENCE [LARGE SCALE GENOMIC DNA]</scope>
    <source>
        <strain evidence="15 16">Y42</strain>
    </source>
</reference>
<keyword evidence="5 12" id="KW-0812">Transmembrane</keyword>
<dbReference type="Gene3D" id="3.40.710.10">
    <property type="entry name" value="DD-peptidase/beta-lactamase superfamily"/>
    <property type="match status" value="1"/>
</dbReference>
<evidence type="ECO:0000256" key="6">
    <source>
        <dbReference type="ARBA" id="ARBA00022960"/>
    </source>
</evidence>
<dbReference type="InterPro" id="IPR005311">
    <property type="entry name" value="PBP_dimer"/>
</dbReference>
<comment type="similarity">
    <text evidence="3">Belongs to the transpeptidase family.</text>
</comment>
<dbReference type="Pfam" id="PF00905">
    <property type="entry name" value="Transpeptidase"/>
    <property type="match status" value="1"/>
</dbReference>
<evidence type="ECO:0000313" key="16">
    <source>
        <dbReference type="Proteomes" id="UP000188184"/>
    </source>
</evidence>
<dbReference type="InterPro" id="IPR050515">
    <property type="entry name" value="Beta-lactam/transpept"/>
</dbReference>
<keyword evidence="4" id="KW-1003">Cell membrane</keyword>
<dbReference type="GO" id="GO:0071972">
    <property type="term" value="F:peptidoglycan L,D-transpeptidase activity"/>
    <property type="evidence" value="ECO:0007669"/>
    <property type="project" value="TreeGrafter"/>
</dbReference>
<dbReference type="Gene3D" id="3.90.1310.10">
    <property type="entry name" value="Penicillin-binding protein 2a (Domain 2)"/>
    <property type="match status" value="1"/>
</dbReference>
<keyword evidence="7" id="KW-0573">Peptidoglycan synthesis</keyword>
<dbReference type="GO" id="GO:0008360">
    <property type="term" value="P:regulation of cell shape"/>
    <property type="evidence" value="ECO:0007669"/>
    <property type="project" value="UniProtKB-KW"/>
</dbReference>
<gene>
    <name evidence="15" type="ORF">B0X71_07760</name>
</gene>
<evidence type="ECO:0000256" key="2">
    <source>
        <dbReference type="ARBA" id="ARBA00004236"/>
    </source>
</evidence>
<name>A0A1Q2KXZ6_9BACL</name>
<dbReference type="RefSeq" id="WP_077588879.1">
    <property type="nucleotide sequence ID" value="NZ_CP019640.1"/>
</dbReference>
<evidence type="ECO:0000256" key="8">
    <source>
        <dbReference type="ARBA" id="ARBA00022989"/>
    </source>
</evidence>
<feature type="domain" description="Penicillin-binding protein transpeptidase" evidence="13">
    <location>
        <begin position="356"/>
        <end position="668"/>
    </location>
</feature>
<keyword evidence="16" id="KW-1185">Reference proteome</keyword>
<keyword evidence="6" id="KW-0133">Cell shape</keyword>
<dbReference type="AlphaFoldDB" id="A0A1Q2KXZ6"/>
<organism evidence="15 16">
    <name type="scientific">Planococcus lenghuensis</name>
    <dbReference type="NCBI Taxonomy" id="2213202"/>
    <lineage>
        <taxon>Bacteria</taxon>
        <taxon>Bacillati</taxon>
        <taxon>Bacillota</taxon>
        <taxon>Bacilli</taxon>
        <taxon>Bacillales</taxon>
        <taxon>Caryophanaceae</taxon>
        <taxon>Planococcus</taxon>
    </lineage>
</organism>
<dbReference type="Gene3D" id="1.10.10.1230">
    <property type="entry name" value="Penicillin-binding protein, N-terminal non-catalytic domain, head sub-domain"/>
    <property type="match status" value="1"/>
</dbReference>
<proteinExistence type="inferred from homology"/>
<evidence type="ECO:0000256" key="4">
    <source>
        <dbReference type="ARBA" id="ARBA00022475"/>
    </source>
</evidence>
<keyword evidence="8 12" id="KW-1133">Transmembrane helix</keyword>
<evidence type="ECO:0000256" key="9">
    <source>
        <dbReference type="ARBA" id="ARBA00023136"/>
    </source>
</evidence>
<evidence type="ECO:0000256" key="3">
    <source>
        <dbReference type="ARBA" id="ARBA00007171"/>
    </source>
</evidence>